<evidence type="ECO:0000313" key="3">
    <source>
        <dbReference type="EMBL" id="MBB6714400.1"/>
    </source>
</evidence>
<dbReference type="Proteomes" id="UP000585258">
    <property type="component" value="Unassembled WGS sequence"/>
</dbReference>
<dbReference type="Pfam" id="PF01381">
    <property type="entry name" value="HTH_3"/>
    <property type="match status" value="1"/>
</dbReference>
<protein>
    <submittedName>
        <fullName evidence="3">Helix-turn-helix transcriptional regulator</fullName>
    </submittedName>
</protein>
<dbReference type="EMBL" id="JACKWY010000003">
    <property type="protein sequence ID" value="MBB6714400.1"/>
    <property type="molecule type" value="Genomic_DNA"/>
</dbReference>
<dbReference type="CDD" id="cd00093">
    <property type="entry name" value="HTH_XRE"/>
    <property type="match status" value="1"/>
</dbReference>
<keyword evidence="1" id="KW-0238">DNA-binding</keyword>
<accession>A0A7X0SBF0</accession>
<reference evidence="3 4" key="1">
    <citation type="submission" date="2020-08" db="EMBL/GenBank/DDBJ databases">
        <title>Clostridia isolated from Swiss meat.</title>
        <authorList>
            <person name="Wambui J."/>
            <person name="Stevens M.J.A."/>
            <person name="Stephan R."/>
        </authorList>
    </citation>
    <scope>NUCLEOTIDE SEQUENCE [LARGE SCALE GENOMIC DNA]</scope>
    <source>
        <strain evidence="3 4">CM001</strain>
    </source>
</reference>
<sequence length="116" mass="13617">MNKINLEKLAELIQEKRKSKGITQDKLGELCGINRQIIGRIELGKSIPSVQQLDLLLEILDIDFKDILKSDDKKDVFMEMRGEARTEEERRGLEKMISMMLCLKKHDRLRSIYNER</sequence>
<proteinExistence type="predicted"/>
<dbReference type="InterPro" id="IPR010982">
    <property type="entry name" value="Lambda_DNA-bd_dom_sf"/>
</dbReference>
<dbReference type="Gene3D" id="1.10.260.40">
    <property type="entry name" value="lambda repressor-like DNA-binding domains"/>
    <property type="match status" value="1"/>
</dbReference>
<evidence type="ECO:0000313" key="4">
    <source>
        <dbReference type="Proteomes" id="UP000585258"/>
    </source>
</evidence>
<dbReference type="InterPro" id="IPR001387">
    <property type="entry name" value="Cro/C1-type_HTH"/>
</dbReference>
<feature type="domain" description="HTH cro/C1-type" evidence="2">
    <location>
        <begin position="13"/>
        <end position="67"/>
    </location>
</feature>
<dbReference type="GO" id="GO:0003700">
    <property type="term" value="F:DNA-binding transcription factor activity"/>
    <property type="evidence" value="ECO:0007669"/>
    <property type="project" value="TreeGrafter"/>
</dbReference>
<dbReference type="RefSeq" id="WP_185163996.1">
    <property type="nucleotide sequence ID" value="NZ_JACKWY010000003.1"/>
</dbReference>
<dbReference type="GO" id="GO:0005829">
    <property type="term" value="C:cytosol"/>
    <property type="evidence" value="ECO:0007669"/>
    <property type="project" value="TreeGrafter"/>
</dbReference>
<gene>
    <name evidence="3" type="ORF">H7E68_06605</name>
</gene>
<evidence type="ECO:0000259" key="2">
    <source>
        <dbReference type="PROSITE" id="PS50943"/>
    </source>
</evidence>
<dbReference type="PANTHER" id="PTHR46797">
    <property type="entry name" value="HTH-TYPE TRANSCRIPTIONAL REGULATOR"/>
    <property type="match status" value="1"/>
</dbReference>
<dbReference type="InterPro" id="IPR050807">
    <property type="entry name" value="TransReg_Diox_bact_type"/>
</dbReference>
<dbReference type="SMART" id="SM00530">
    <property type="entry name" value="HTH_XRE"/>
    <property type="match status" value="1"/>
</dbReference>
<name>A0A7X0SBF0_9CLOT</name>
<organism evidence="3 4">
    <name type="scientific">Clostridium gasigenes</name>
    <dbReference type="NCBI Taxonomy" id="94869"/>
    <lineage>
        <taxon>Bacteria</taxon>
        <taxon>Bacillati</taxon>
        <taxon>Bacillota</taxon>
        <taxon>Clostridia</taxon>
        <taxon>Eubacteriales</taxon>
        <taxon>Clostridiaceae</taxon>
        <taxon>Clostridium</taxon>
    </lineage>
</organism>
<dbReference type="GO" id="GO:0003677">
    <property type="term" value="F:DNA binding"/>
    <property type="evidence" value="ECO:0007669"/>
    <property type="project" value="UniProtKB-KW"/>
</dbReference>
<evidence type="ECO:0000256" key="1">
    <source>
        <dbReference type="ARBA" id="ARBA00023125"/>
    </source>
</evidence>
<dbReference type="AlphaFoldDB" id="A0A7X0SBF0"/>
<comment type="caution">
    <text evidence="3">The sequence shown here is derived from an EMBL/GenBank/DDBJ whole genome shotgun (WGS) entry which is preliminary data.</text>
</comment>
<dbReference type="PROSITE" id="PS50943">
    <property type="entry name" value="HTH_CROC1"/>
    <property type="match status" value="1"/>
</dbReference>
<dbReference type="PANTHER" id="PTHR46797:SF1">
    <property type="entry name" value="METHYLPHOSPHONATE SYNTHASE"/>
    <property type="match status" value="1"/>
</dbReference>
<dbReference type="SUPFAM" id="SSF47413">
    <property type="entry name" value="lambda repressor-like DNA-binding domains"/>
    <property type="match status" value="1"/>
</dbReference>